<dbReference type="Proteomes" id="UP000284706">
    <property type="component" value="Unassembled WGS sequence"/>
</dbReference>
<protein>
    <submittedName>
        <fullName evidence="2">Uncharacterized protein</fullName>
    </submittedName>
</protein>
<accession>A0A409XXG2</accession>
<dbReference type="AlphaFoldDB" id="A0A409XXG2"/>
<comment type="caution">
    <text evidence="2">The sequence shown here is derived from an EMBL/GenBank/DDBJ whole genome shotgun (WGS) entry which is preliminary data.</text>
</comment>
<evidence type="ECO:0000313" key="3">
    <source>
        <dbReference type="Proteomes" id="UP000284706"/>
    </source>
</evidence>
<organism evidence="2 3">
    <name type="scientific">Gymnopilus dilepis</name>
    <dbReference type="NCBI Taxonomy" id="231916"/>
    <lineage>
        <taxon>Eukaryota</taxon>
        <taxon>Fungi</taxon>
        <taxon>Dikarya</taxon>
        <taxon>Basidiomycota</taxon>
        <taxon>Agaricomycotina</taxon>
        <taxon>Agaricomycetes</taxon>
        <taxon>Agaricomycetidae</taxon>
        <taxon>Agaricales</taxon>
        <taxon>Agaricineae</taxon>
        <taxon>Hymenogastraceae</taxon>
        <taxon>Gymnopilus</taxon>
    </lineage>
</organism>
<name>A0A409XXG2_9AGAR</name>
<evidence type="ECO:0000256" key="1">
    <source>
        <dbReference type="SAM" id="MobiDB-lite"/>
    </source>
</evidence>
<dbReference type="EMBL" id="NHYE01001426">
    <property type="protein sequence ID" value="PPQ95426.1"/>
    <property type="molecule type" value="Genomic_DNA"/>
</dbReference>
<feature type="region of interest" description="Disordered" evidence="1">
    <location>
        <begin position="903"/>
        <end position="938"/>
    </location>
</feature>
<proteinExistence type="predicted"/>
<gene>
    <name evidence="2" type="ORF">CVT26_008447</name>
</gene>
<reference evidence="2 3" key="1">
    <citation type="journal article" date="2018" name="Evol. Lett.">
        <title>Horizontal gene cluster transfer increased hallucinogenic mushroom diversity.</title>
        <authorList>
            <person name="Reynolds H.T."/>
            <person name="Vijayakumar V."/>
            <person name="Gluck-Thaler E."/>
            <person name="Korotkin H.B."/>
            <person name="Matheny P.B."/>
            <person name="Slot J.C."/>
        </authorList>
    </citation>
    <scope>NUCLEOTIDE SEQUENCE [LARGE SCALE GENOMIC DNA]</scope>
    <source>
        <strain evidence="2 3">SRW20</strain>
    </source>
</reference>
<evidence type="ECO:0000313" key="2">
    <source>
        <dbReference type="EMBL" id="PPQ95426.1"/>
    </source>
</evidence>
<keyword evidence="3" id="KW-1185">Reference proteome</keyword>
<feature type="compositionally biased region" description="Low complexity" evidence="1">
    <location>
        <begin position="914"/>
        <end position="923"/>
    </location>
</feature>
<sequence>MQEGYPDAEILKSCSKFDVSIPEEASYILWHIWKDRYPAYASLPTCISTLSRDEDLYAALKVAHSRGEYDAIRNWKGVLSSDGLGRDEVVEGSIQSMLTELRPAMERLVRGDIVLPAWDPTFDSLLDEEVVDHLAGLGIPALKGKPNLLLHDLGSFTKDSLLERRLKNIFMPNNHTYVLLLSEEGPGLWLALVNRFLVNTSGSGKTRLLLEGLCHNWGFYFTSLVDSSLLGSHDVQNSIRSHVPDDPKFRPVLSPAGSPGYETALNANRAIANRIFRQIFLSRLIVFNLFAETMNKIVKFDSTDFDDLRVYKSRWLLLQLQPSFVHPRVWDIFDELSSKLSKATDSFINTKTKTLLASIRTLLCPEIVASRSKPFASISTSETGRTPIFCVLDEAQYAATQHFSAFRSDHNGAHRPILREIVKAWESQSFGQGVFMIVAGTGISKDVVDQAMASAIMKDSRYRWCSDTGAFDNEEVQQQYLRKYLPKSLLESDAGKRLVERVWYWLHGRYRFTAGYVAELLSNGFRRPHGLLNAYVEHFTNFSVTDASAFVKAEGTDPLPVLSQYRLDFSKLRKNSDMLSTIHQLTTHYLMRSVLPTTLGKDEATYVEYGFARFVDSETKTVAVDEPLVLLAATHWINANHRSSYKFFAKQIHLHDPLSNGFENYVAFCLDLIFSNKRRINEVFHFSGPAPPWASLEAELVTLYRNSLGMIEQSTVRHFRCSGPSVTLGINAKSPEATSSWLQHAVHAPFCFPHTSMGPDLILVLRLADASLIWVALQAKYSTGNHGMLSRPFLRRAMRTVTPSFFFLDKEGRPFSPAAHPNLVCETSQQLLALPYRRDDAGRYSLLRVVASFPADTNLKRCLEEDPDTEGHPIASLNMMLVKQVTRKLSPIDFLQGLEDPLQQSGKRKRRLEPSGLSSGSSSRSKRPVKKIRLNINT</sequence>
<dbReference type="InParanoid" id="A0A409XXG2"/>
<feature type="compositionally biased region" description="Basic residues" evidence="1">
    <location>
        <begin position="924"/>
        <end position="938"/>
    </location>
</feature>
<dbReference type="OrthoDB" id="2393824at2759"/>